<dbReference type="Gene3D" id="3.60.10.10">
    <property type="entry name" value="Endonuclease/exonuclease/phosphatase"/>
    <property type="match status" value="1"/>
</dbReference>
<dbReference type="PANTHER" id="PTHR33116:SF70">
    <property type="entry name" value="NON-LTR RETROELEMENT REVERSE TRANSCRIPTASE-LIKE PROTEIN"/>
    <property type="match status" value="1"/>
</dbReference>
<evidence type="ECO:0000256" key="1">
    <source>
        <dbReference type="PROSITE-ProRule" id="PRU00047"/>
    </source>
</evidence>
<dbReference type="EMBL" id="OIVN01002112">
    <property type="protein sequence ID" value="SPD00651.1"/>
    <property type="molecule type" value="Genomic_DNA"/>
</dbReference>
<dbReference type="CDD" id="cd01650">
    <property type="entry name" value="RT_nLTR_like"/>
    <property type="match status" value="1"/>
</dbReference>
<dbReference type="InterPro" id="IPR002156">
    <property type="entry name" value="RNaseH_domain"/>
</dbReference>
<dbReference type="PROSITE" id="PS50158">
    <property type="entry name" value="ZF_CCHC"/>
    <property type="match status" value="1"/>
</dbReference>
<dbReference type="InterPro" id="IPR026960">
    <property type="entry name" value="RVT-Znf"/>
</dbReference>
<dbReference type="Pfam" id="PF03372">
    <property type="entry name" value="Exo_endo_phos"/>
    <property type="match status" value="1"/>
</dbReference>
<feature type="compositionally biased region" description="Low complexity" evidence="2">
    <location>
        <begin position="425"/>
        <end position="466"/>
    </location>
</feature>
<evidence type="ECO:0000259" key="4">
    <source>
        <dbReference type="PROSITE" id="PS50878"/>
    </source>
</evidence>
<proteinExistence type="predicted"/>
<dbReference type="InterPro" id="IPR043502">
    <property type="entry name" value="DNA/RNA_pol_sf"/>
</dbReference>
<dbReference type="Pfam" id="PF13966">
    <property type="entry name" value="zf-RVT"/>
    <property type="match status" value="1"/>
</dbReference>
<organism evidence="6">
    <name type="scientific">Fagus sylvatica</name>
    <name type="common">Beechnut</name>
    <dbReference type="NCBI Taxonomy" id="28930"/>
    <lineage>
        <taxon>Eukaryota</taxon>
        <taxon>Viridiplantae</taxon>
        <taxon>Streptophyta</taxon>
        <taxon>Embryophyta</taxon>
        <taxon>Tracheophyta</taxon>
        <taxon>Spermatophyta</taxon>
        <taxon>Magnoliopsida</taxon>
        <taxon>eudicotyledons</taxon>
        <taxon>Gunneridae</taxon>
        <taxon>Pentapetalae</taxon>
        <taxon>rosids</taxon>
        <taxon>fabids</taxon>
        <taxon>Fagales</taxon>
        <taxon>Fagaceae</taxon>
        <taxon>Fagus</taxon>
    </lineage>
</organism>
<keyword evidence="1" id="KW-0862">Zinc</keyword>
<dbReference type="PROSITE" id="PS50878">
    <property type="entry name" value="RT_POL"/>
    <property type="match status" value="1"/>
</dbReference>
<feature type="compositionally biased region" description="Basic and acidic residues" evidence="2">
    <location>
        <begin position="344"/>
        <end position="356"/>
    </location>
</feature>
<dbReference type="SUPFAM" id="SSF56672">
    <property type="entry name" value="DNA/RNA polymerases"/>
    <property type="match status" value="1"/>
</dbReference>
<dbReference type="InterPro" id="IPR036691">
    <property type="entry name" value="Endo/exonu/phosph_ase_sf"/>
</dbReference>
<evidence type="ECO:0000313" key="6">
    <source>
        <dbReference type="EMBL" id="SPD00651.1"/>
    </source>
</evidence>
<dbReference type="GO" id="GO:0004523">
    <property type="term" value="F:RNA-DNA hybrid ribonuclease activity"/>
    <property type="evidence" value="ECO:0007669"/>
    <property type="project" value="InterPro"/>
</dbReference>
<feature type="compositionally biased region" description="Polar residues" evidence="2">
    <location>
        <begin position="367"/>
        <end position="380"/>
    </location>
</feature>
<sequence>MSEQNRNSGNEKENVRSLEDEDSVRRSTKKKKDSHPIMGNEDGAGLGSYFPEGFKAGMSYRDSLLGELPGAYEQAFFGSAMEDDLVSSDEEDDPPEDGEVVISIPRETKLRIRAPWSTSFIVKVFGRSVGYLFLVNRLKSLWKPIGGFSCVDLGLGFFLVKLDLADDFDRILKGGPWFIGEHFLSLRPWVPDFRPSEASVNTVVVWVRLPELPVEYYDKESLLLIGHALGHVLRVDFNTASGTRGRFARLCIQLDLDKPLIKTVRVGKVRQAVIYEGIGLLCFHCGRIGHKIDKCPERGGTTSLTPTAPAQFDAPPPTNSPDRDAESIFGPWMLVSRCKRQNKPKPDNFARSREENSVVTLAPGRAAQTNKDGNASTSSPKKTKQAPQFRWKSSANPNPKGKAVVEPLRSPPTGPDVNGPKDQKQQSPIPSPSSIQSQPISAQSNLTPKPNISSILAPPSSNPSSSFNLRPQTLLPRAPHNPNGASNSTVVSRPFCLDNSSERRSRAVGRGDYRDDSSGPATHLGLVPGRDGASVAKYSFSRDLQRLSRSPSPRRLSLASREQPVLELSLRSAENSRGQQCTEEALSTISGAKIVSISGGGSLSNSARMVHREDCASLSTHQSLNWVGNLASVALAQTAKCVPEFSMIIKSSEMRGTSYLAYQLSMRALKNVIWEMWPEMAWNAMEETGSLLPTTNPSFMSGNQIGLNVLTWNCRGVLNPCFRRALHDLLQINNPCILILTETRLGGPRAVDLAKSFPFDGFLCSQTIGFSGGIWILWKTNVVEINHLCLTEQEIHTSVKVFGSNSSWLLSAIYASPRRSERRMFWQNLSTVAGLHSLPWIMVGDFNDITSSDEKWGGNIPNASRISEYCDCMNNCNMIDLGFSGPKYTWTNGQPVSSLIMQRLDRAWANSEWRTFFPEAFVSHLTHTHSDHWPILLSLSPENNCNIPRPFRHTFGNIFQRKKRVLARISGAQKALANQPSSSLVRLEKSLREEFNSILNLEEDFWALKSRVSWVVEGDRNTKFFHTSTIVRRRFNRISRLKNSMGEWVENRDQVMNLIQMGFSALFSTSHLSSYRLSASPNAPRLSDLEAQTLDAPLSIEEIKSSLWSLKPFKAPGPDGLHPGFFQRCWHIISDSVVKEVSHIFNCGRMPHYLNRTLISLIPKCPGPESLTQFRPISLCNTVYKIVTKAIVARIRPLLSNLISPLQAAFVPGRRGINNVIIAQELIHSLHKKKELSGSLVVKIDLEKAYDRLEWSFIREVLLFFHFPNHLISLIMDCVSSSTISILFNGGRMEEFSPSRGIGQGDPLSPYLFILCMEYLSLRIFEACENKTWKTIKASRSGPSFSHLFFADDLLLFADASETCCRTITAVLDDFCSCSGQKINLSKSKGLFSPNVQPDVVSRLCRILGVSSTQDIGRWKSKLLSPAGRVVLILSVTSSLPAYYMQNTALPSSICNDLDRLNRNFLWGSTSESKKMHLVGWDKVCIPKRDGGLGLYATKPRNKALLTKLNWRHHDEKESWWARTLTAKYCPNGITFVPLPVHKGGSSNWRGLKLRHEVFRNGLRWVVNNGQHVSFWNDKWVGDHTLREMIHGPFSVEESNFRICDLIEGTSFWDFSKLSIVLPPPICAQIKSHYLCTLSHLEDCIVWDTMDGSFSLRKAYQLASKPSYTLDSLSSPTWLWHILTSPRIQFFLWQCYHDSVPVRSTLAHRGINLNPSCPRCSCPMESLSHVLRDCSDSKSFWNDIVPPQCSLNSFNLPFIDWLRANCTSSVIHPSSHIKWQTVFSFGLWNLWLRRNQVIFKPGTSFSNTPTSTLSFASEFFCLWGNGKNPKNSHSITIKWLLPPSGWAKLNTDGASSGNPGIAGGGGVLRDCRGAWVRGFSRHIDYASSVQAGIESSLRWLVNDY</sequence>
<dbReference type="InterPro" id="IPR005135">
    <property type="entry name" value="Endo/exonuclease/phosphatase"/>
</dbReference>
<feature type="compositionally biased region" description="Basic and acidic residues" evidence="2">
    <location>
        <begin position="500"/>
        <end position="517"/>
    </location>
</feature>
<feature type="domain" description="RNase H type-1" evidence="5">
    <location>
        <begin position="1843"/>
        <end position="1904"/>
    </location>
</feature>
<dbReference type="InterPro" id="IPR001878">
    <property type="entry name" value="Znf_CCHC"/>
</dbReference>
<dbReference type="InterPro" id="IPR000477">
    <property type="entry name" value="RT_dom"/>
</dbReference>
<dbReference type="InterPro" id="IPR025558">
    <property type="entry name" value="DUF4283"/>
</dbReference>
<dbReference type="PANTHER" id="PTHR33116">
    <property type="entry name" value="REVERSE TRANSCRIPTASE ZINC-BINDING DOMAIN-CONTAINING PROTEIN-RELATED-RELATED"/>
    <property type="match status" value="1"/>
</dbReference>
<feature type="region of interest" description="Disordered" evidence="2">
    <location>
        <begin position="299"/>
        <end position="326"/>
    </location>
</feature>
<keyword evidence="1" id="KW-0479">Metal-binding</keyword>
<reference evidence="6" key="1">
    <citation type="submission" date="2018-02" db="EMBL/GenBank/DDBJ databases">
        <authorList>
            <person name="Cohen D.B."/>
            <person name="Kent A.D."/>
        </authorList>
    </citation>
    <scope>NUCLEOTIDE SEQUENCE</scope>
</reference>
<dbReference type="Pfam" id="PF14111">
    <property type="entry name" value="DUF4283"/>
    <property type="match status" value="1"/>
</dbReference>
<keyword evidence="1" id="KW-0863">Zinc-finger</keyword>
<evidence type="ECO:0000259" key="3">
    <source>
        <dbReference type="PROSITE" id="PS50158"/>
    </source>
</evidence>
<evidence type="ECO:0008006" key="7">
    <source>
        <dbReference type="Google" id="ProtNLM"/>
    </source>
</evidence>
<dbReference type="Pfam" id="PF00078">
    <property type="entry name" value="RVT_1"/>
    <property type="match status" value="1"/>
</dbReference>
<feature type="compositionally biased region" description="Basic and acidic residues" evidence="2">
    <location>
        <begin position="9"/>
        <end position="18"/>
    </location>
</feature>
<evidence type="ECO:0000259" key="5">
    <source>
        <dbReference type="PROSITE" id="PS50879"/>
    </source>
</evidence>
<dbReference type="GO" id="GO:0003676">
    <property type="term" value="F:nucleic acid binding"/>
    <property type="evidence" value="ECO:0007669"/>
    <property type="project" value="InterPro"/>
</dbReference>
<dbReference type="PROSITE" id="PS50879">
    <property type="entry name" value="RNASE_H_1"/>
    <property type="match status" value="1"/>
</dbReference>
<name>A0A2N9GMU3_FAGSY</name>
<feature type="region of interest" description="Disordered" evidence="2">
    <location>
        <begin position="340"/>
        <end position="530"/>
    </location>
</feature>
<evidence type="ECO:0000256" key="2">
    <source>
        <dbReference type="SAM" id="MobiDB-lite"/>
    </source>
</evidence>
<feature type="domain" description="CCHC-type" evidence="3">
    <location>
        <begin position="282"/>
        <end position="297"/>
    </location>
</feature>
<feature type="region of interest" description="Disordered" evidence="2">
    <location>
        <begin position="1"/>
        <end position="46"/>
    </location>
</feature>
<accession>A0A2N9GMU3</accession>
<protein>
    <recommendedName>
        <fullName evidence="7">CCHC-type domain-containing protein</fullName>
    </recommendedName>
</protein>
<feature type="domain" description="Reverse transcriptase" evidence="4">
    <location>
        <begin position="1143"/>
        <end position="1412"/>
    </location>
</feature>
<gene>
    <name evidence="6" type="ORF">FSB_LOCUS28533</name>
</gene>
<dbReference type="SUPFAM" id="SSF56219">
    <property type="entry name" value="DNase I-like"/>
    <property type="match status" value="1"/>
</dbReference>
<dbReference type="GO" id="GO:0008270">
    <property type="term" value="F:zinc ion binding"/>
    <property type="evidence" value="ECO:0007669"/>
    <property type="project" value="UniProtKB-KW"/>
</dbReference>